<feature type="compositionally biased region" description="Basic residues" evidence="1">
    <location>
        <begin position="80"/>
        <end position="89"/>
    </location>
</feature>
<feature type="region of interest" description="Disordered" evidence="1">
    <location>
        <begin position="79"/>
        <end position="132"/>
    </location>
</feature>
<name>A0A919AUB9_9ACTN</name>
<comment type="caution">
    <text evidence="3">The sequence shown here is derived from an EMBL/GenBank/DDBJ whole genome shotgun (WGS) entry which is preliminary data.</text>
</comment>
<evidence type="ECO:0000313" key="4">
    <source>
        <dbReference type="Proteomes" id="UP000638313"/>
    </source>
</evidence>
<evidence type="ECO:0000313" key="3">
    <source>
        <dbReference type="EMBL" id="GHF24138.1"/>
    </source>
</evidence>
<dbReference type="AlphaFoldDB" id="A0A919AUB9"/>
<protein>
    <submittedName>
        <fullName evidence="3">Uncharacterized protein</fullName>
    </submittedName>
</protein>
<evidence type="ECO:0000256" key="2">
    <source>
        <dbReference type="SAM" id="Phobius"/>
    </source>
</evidence>
<reference evidence="3" key="2">
    <citation type="submission" date="2020-09" db="EMBL/GenBank/DDBJ databases">
        <authorList>
            <person name="Sun Q."/>
            <person name="Ohkuma M."/>
        </authorList>
    </citation>
    <scope>NUCLEOTIDE SEQUENCE</scope>
    <source>
        <strain evidence="3">JCM 4059</strain>
    </source>
</reference>
<feature type="transmembrane region" description="Helical" evidence="2">
    <location>
        <begin position="30"/>
        <end position="48"/>
    </location>
</feature>
<accession>A0A919AUB9</accession>
<reference evidence="3" key="1">
    <citation type="journal article" date="2014" name="Int. J. Syst. Evol. Microbiol.">
        <title>Complete genome sequence of Corynebacterium casei LMG S-19264T (=DSM 44701T), isolated from a smear-ripened cheese.</title>
        <authorList>
            <consortium name="US DOE Joint Genome Institute (JGI-PGF)"/>
            <person name="Walter F."/>
            <person name="Albersmeier A."/>
            <person name="Kalinowski J."/>
            <person name="Ruckert C."/>
        </authorList>
    </citation>
    <scope>NUCLEOTIDE SEQUENCE</scope>
    <source>
        <strain evidence="3">JCM 4059</strain>
    </source>
</reference>
<keyword evidence="2" id="KW-0812">Transmembrane</keyword>
<organism evidence="3 4">
    <name type="scientific">Streptomyces mashuensis</name>
    <dbReference type="NCBI Taxonomy" id="33904"/>
    <lineage>
        <taxon>Bacteria</taxon>
        <taxon>Bacillati</taxon>
        <taxon>Actinomycetota</taxon>
        <taxon>Actinomycetes</taxon>
        <taxon>Kitasatosporales</taxon>
        <taxon>Streptomycetaceae</taxon>
        <taxon>Streptomyces</taxon>
    </lineage>
</organism>
<dbReference type="Proteomes" id="UP000638313">
    <property type="component" value="Unassembled WGS sequence"/>
</dbReference>
<gene>
    <name evidence="3" type="ORF">GCM10010218_00750</name>
</gene>
<keyword evidence="4" id="KW-1185">Reference proteome</keyword>
<evidence type="ECO:0000256" key="1">
    <source>
        <dbReference type="SAM" id="MobiDB-lite"/>
    </source>
</evidence>
<keyword evidence="2" id="KW-1133">Transmembrane helix</keyword>
<proteinExistence type="predicted"/>
<sequence length="132" mass="14600">MASAVTPAVISNWADRTWAKTRRGHQGSMFVPFVFFAVLCFGCCSVRAEVCTHRSRVMATGVPLVSLLLFYREQNEQNRLRAHNPHSAHKAAPAPHPPPSLQHRPPHDSERKRWGGASARRAGPWPAAEADA</sequence>
<dbReference type="EMBL" id="BNBD01000001">
    <property type="protein sequence ID" value="GHF24138.1"/>
    <property type="molecule type" value="Genomic_DNA"/>
</dbReference>
<keyword evidence="2" id="KW-0472">Membrane</keyword>